<gene>
    <name evidence="1" type="ORF">CPB84DRAFT_1794655</name>
</gene>
<accession>A0A9P5NBY9</accession>
<comment type="caution">
    <text evidence="1">The sequence shown here is derived from an EMBL/GenBank/DDBJ whole genome shotgun (WGS) entry which is preliminary data.</text>
</comment>
<proteinExistence type="predicted"/>
<keyword evidence="2" id="KW-1185">Reference proteome</keyword>
<dbReference type="EMBL" id="JADNYJ010000165">
    <property type="protein sequence ID" value="KAF8877850.1"/>
    <property type="molecule type" value="Genomic_DNA"/>
</dbReference>
<dbReference type="Proteomes" id="UP000724874">
    <property type="component" value="Unassembled WGS sequence"/>
</dbReference>
<reference evidence="1" key="1">
    <citation type="submission" date="2020-11" db="EMBL/GenBank/DDBJ databases">
        <authorList>
            <consortium name="DOE Joint Genome Institute"/>
            <person name="Ahrendt S."/>
            <person name="Riley R."/>
            <person name="Andreopoulos W."/>
            <person name="LaButti K."/>
            <person name="Pangilinan J."/>
            <person name="Ruiz-duenas F.J."/>
            <person name="Barrasa J.M."/>
            <person name="Sanchez-Garcia M."/>
            <person name="Camarero S."/>
            <person name="Miyauchi S."/>
            <person name="Serrano A."/>
            <person name="Linde D."/>
            <person name="Babiker R."/>
            <person name="Drula E."/>
            <person name="Ayuso-Fernandez I."/>
            <person name="Pacheco R."/>
            <person name="Padilla G."/>
            <person name="Ferreira P."/>
            <person name="Barriuso J."/>
            <person name="Kellner H."/>
            <person name="Castanera R."/>
            <person name="Alfaro M."/>
            <person name="Ramirez L."/>
            <person name="Pisabarro A.G."/>
            <person name="Kuo A."/>
            <person name="Tritt A."/>
            <person name="Lipzen A."/>
            <person name="He G."/>
            <person name="Yan M."/>
            <person name="Ng V."/>
            <person name="Cullen D."/>
            <person name="Martin F."/>
            <person name="Rosso M.-N."/>
            <person name="Henrissat B."/>
            <person name="Hibbett D."/>
            <person name="Martinez A.T."/>
            <person name="Grigoriev I.V."/>
        </authorList>
    </citation>
    <scope>NUCLEOTIDE SEQUENCE</scope>
    <source>
        <strain evidence="1">AH 44721</strain>
    </source>
</reference>
<protein>
    <submittedName>
        <fullName evidence="1">Uncharacterized protein</fullName>
    </submittedName>
</protein>
<dbReference type="AlphaFoldDB" id="A0A9P5NBY9"/>
<evidence type="ECO:0000313" key="1">
    <source>
        <dbReference type="EMBL" id="KAF8877850.1"/>
    </source>
</evidence>
<organism evidence="1 2">
    <name type="scientific">Gymnopilus junonius</name>
    <name type="common">Spectacular rustgill mushroom</name>
    <name type="synonym">Gymnopilus spectabilis subsp. junonius</name>
    <dbReference type="NCBI Taxonomy" id="109634"/>
    <lineage>
        <taxon>Eukaryota</taxon>
        <taxon>Fungi</taxon>
        <taxon>Dikarya</taxon>
        <taxon>Basidiomycota</taxon>
        <taxon>Agaricomycotina</taxon>
        <taxon>Agaricomycetes</taxon>
        <taxon>Agaricomycetidae</taxon>
        <taxon>Agaricales</taxon>
        <taxon>Agaricineae</taxon>
        <taxon>Hymenogastraceae</taxon>
        <taxon>Gymnopilus</taxon>
    </lineage>
</organism>
<name>A0A9P5NBY9_GYMJU</name>
<sequence length="58" mass="6179">MFASFPASLLFAPSLSCPSHAPVPSTLRSFSPSHSYHVPGGRCRRSTWMCAGEAQTPA</sequence>
<evidence type="ECO:0000313" key="2">
    <source>
        <dbReference type="Proteomes" id="UP000724874"/>
    </source>
</evidence>